<dbReference type="EMBL" id="BMIB01000002">
    <property type="protein sequence ID" value="GGH67463.1"/>
    <property type="molecule type" value="Genomic_DNA"/>
</dbReference>
<keyword evidence="7" id="KW-1185">Reference proteome</keyword>
<dbReference type="GO" id="GO:0005886">
    <property type="term" value="C:plasma membrane"/>
    <property type="evidence" value="ECO:0007669"/>
    <property type="project" value="TreeGrafter"/>
</dbReference>
<accession>A0A917IYU9</accession>
<evidence type="ECO:0000259" key="5">
    <source>
        <dbReference type="PROSITE" id="PS50109"/>
    </source>
</evidence>
<dbReference type="PANTHER" id="PTHR43047:SF72">
    <property type="entry name" value="OSMOSENSING HISTIDINE PROTEIN KINASE SLN1"/>
    <property type="match status" value="1"/>
</dbReference>
<dbReference type="PANTHER" id="PTHR43047">
    <property type="entry name" value="TWO-COMPONENT HISTIDINE PROTEIN KINASE"/>
    <property type="match status" value="1"/>
</dbReference>
<dbReference type="EC" id="2.7.13.3" evidence="2"/>
<dbReference type="PRINTS" id="PR00344">
    <property type="entry name" value="BCTRLSENSOR"/>
</dbReference>
<dbReference type="SUPFAM" id="SSF47384">
    <property type="entry name" value="Homodimeric domain of signal transducing histidine kinase"/>
    <property type="match status" value="1"/>
</dbReference>
<dbReference type="Proteomes" id="UP000627292">
    <property type="component" value="Unassembled WGS sequence"/>
</dbReference>
<dbReference type="InterPro" id="IPR003594">
    <property type="entry name" value="HATPase_dom"/>
</dbReference>
<dbReference type="Gene3D" id="3.30.565.10">
    <property type="entry name" value="Histidine kinase-like ATPase, C-terminal domain"/>
    <property type="match status" value="1"/>
</dbReference>
<evidence type="ECO:0000256" key="2">
    <source>
        <dbReference type="ARBA" id="ARBA00012438"/>
    </source>
</evidence>
<evidence type="ECO:0000256" key="1">
    <source>
        <dbReference type="ARBA" id="ARBA00000085"/>
    </source>
</evidence>
<reference evidence="6" key="2">
    <citation type="submission" date="2020-09" db="EMBL/GenBank/DDBJ databases">
        <authorList>
            <person name="Sun Q."/>
            <person name="Zhou Y."/>
        </authorList>
    </citation>
    <scope>NUCLEOTIDE SEQUENCE</scope>
    <source>
        <strain evidence="6">CGMCC 1.15290</strain>
    </source>
</reference>
<dbReference type="InterPro" id="IPR036097">
    <property type="entry name" value="HisK_dim/P_sf"/>
</dbReference>
<reference evidence="6" key="1">
    <citation type="journal article" date="2014" name="Int. J. Syst. Evol. Microbiol.">
        <title>Complete genome sequence of Corynebacterium casei LMG S-19264T (=DSM 44701T), isolated from a smear-ripened cheese.</title>
        <authorList>
            <consortium name="US DOE Joint Genome Institute (JGI-PGF)"/>
            <person name="Walter F."/>
            <person name="Albersmeier A."/>
            <person name="Kalinowski J."/>
            <person name="Ruckert C."/>
        </authorList>
    </citation>
    <scope>NUCLEOTIDE SEQUENCE</scope>
    <source>
        <strain evidence="6">CGMCC 1.15290</strain>
    </source>
</reference>
<sequence>MLVNSIVFPAYVYYSVRKVKKLDNTIRLYNEELLATVRDIRGRQQEWQYKSDFQKKIIAAIVHGVKSPLKYMSLTGRQLLNRKELDGNLREIINSMYRSSHHLYAFTDNLLAYVKLYLHENKPVTTTFNLHELVDEKISIFRDIAVAKGCVINNHVHPNMNMSTDRQLLSIIMHNLIDNAVKFTAEGAVTLSAFITERGVHLAVQDTGIGMDEKLTAQLHGKSMDYEPGLGLAITHHLLNMIDGRLEIRSRMGEGSTIIIIFDQDV</sequence>
<comment type="catalytic activity">
    <reaction evidence="1">
        <text>ATP + protein L-histidine = ADP + protein N-phospho-L-histidine.</text>
        <dbReference type="EC" id="2.7.13.3"/>
    </reaction>
</comment>
<dbReference type="Pfam" id="PF02518">
    <property type="entry name" value="HATPase_c"/>
    <property type="match status" value="1"/>
</dbReference>
<protein>
    <recommendedName>
        <fullName evidence="2">histidine kinase</fullName>
        <ecNumber evidence="2">2.7.13.3</ecNumber>
    </recommendedName>
</protein>
<gene>
    <name evidence="6" type="ORF">GCM10011379_22770</name>
</gene>
<evidence type="ECO:0000313" key="6">
    <source>
        <dbReference type="EMBL" id="GGH67463.1"/>
    </source>
</evidence>
<dbReference type="PROSITE" id="PS50109">
    <property type="entry name" value="HIS_KIN"/>
    <property type="match status" value="1"/>
</dbReference>
<proteinExistence type="predicted"/>
<dbReference type="InterPro" id="IPR036890">
    <property type="entry name" value="HATPase_C_sf"/>
</dbReference>
<dbReference type="SUPFAM" id="SSF55874">
    <property type="entry name" value="ATPase domain of HSP90 chaperone/DNA topoisomerase II/histidine kinase"/>
    <property type="match status" value="1"/>
</dbReference>
<name>A0A917IYU9_9BACT</name>
<dbReference type="InterPro" id="IPR005467">
    <property type="entry name" value="His_kinase_dom"/>
</dbReference>
<organism evidence="6 7">
    <name type="scientific">Filimonas zeae</name>
    <dbReference type="NCBI Taxonomy" id="1737353"/>
    <lineage>
        <taxon>Bacteria</taxon>
        <taxon>Pseudomonadati</taxon>
        <taxon>Bacteroidota</taxon>
        <taxon>Chitinophagia</taxon>
        <taxon>Chitinophagales</taxon>
        <taxon>Chitinophagaceae</taxon>
        <taxon>Filimonas</taxon>
    </lineage>
</organism>
<dbReference type="SMART" id="SM00387">
    <property type="entry name" value="HATPase_c"/>
    <property type="match status" value="1"/>
</dbReference>
<keyword evidence="4" id="KW-0418">Kinase</keyword>
<dbReference type="Gene3D" id="1.10.287.130">
    <property type="match status" value="1"/>
</dbReference>
<dbReference type="GO" id="GO:0000155">
    <property type="term" value="F:phosphorelay sensor kinase activity"/>
    <property type="evidence" value="ECO:0007669"/>
    <property type="project" value="InterPro"/>
</dbReference>
<evidence type="ECO:0000313" key="7">
    <source>
        <dbReference type="Proteomes" id="UP000627292"/>
    </source>
</evidence>
<dbReference type="GO" id="GO:0009927">
    <property type="term" value="F:histidine phosphotransfer kinase activity"/>
    <property type="evidence" value="ECO:0007669"/>
    <property type="project" value="TreeGrafter"/>
</dbReference>
<comment type="caution">
    <text evidence="6">The sequence shown here is derived from an EMBL/GenBank/DDBJ whole genome shotgun (WGS) entry which is preliminary data.</text>
</comment>
<evidence type="ECO:0000256" key="3">
    <source>
        <dbReference type="ARBA" id="ARBA00022679"/>
    </source>
</evidence>
<feature type="domain" description="Histidine kinase" evidence="5">
    <location>
        <begin position="60"/>
        <end position="266"/>
    </location>
</feature>
<keyword evidence="3" id="KW-0808">Transferase</keyword>
<dbReference type="InterPro" id="IPR004358">
    <property type="entry name" value="Sig_transdc_His_kin-like_C"/>
</dbReference>
<dbReference type="AlphaFoldDB" id="A0A917IYU9"/>
<evidence type="ECO:0000256" key="4">
    <source>
        <dbReference type="ARBA" id="ARBA00022777"/>
    </source>
</evidence>